<dbReference type="InterPro" id="IPR003593">
    <property type="entry name" value="AAA+_ATPase"/>
</dbReference>
<keyword evidence="1" id="KW-0677">Repeat</keyword>
<organism evidence="6 7">
    <name type="scientific">Rhodococcoides kroppenstedtii</name>
    <dbReference type="NCBI Taxonomy" id="293050"/>
    <lineage>
        <taxon>Bacteria</taxon>
        <taxon>Bacillati</taxon>
        <taxon>Actinomycetota</taxon>
        <taxon>Actinomycetes</taxon>
        <taxon>Mycobacteriales</taxon>
        <taxon>Nocardiaceae</taxon>
        <taxon>Rhodococcoides</taxon>
    </lineage>
</organism>
<feature type="coiled-coil region" evidence="4">
    <location>
        <begin position="264"/>
        <end position="315"/>
    </location>
</feature>
<evidence type="ECO:0000259" key="5">
    <source>
        <dbReference type="PROSITE" id="PS50893"/>
    </source>
</evidence>
<dbReference type="PANTHER" id="PTHR19211:SF14">
    <property type="entry name" value="ATP-BINDING CASSETTE SUB-FAMILY F MEMBER 1"/>
    <property type="match status" value="1"/>
</dbReference>
<dbReference type="Pfam" id="PF00005">
    <property type="entry name" value="ABC_tran"/>
    <property type="match status" value="2"/>
</dbReference>
<proteinExistence type="predicted"/>
<dbReference type="CDD" id="cd03221">
    <property type="entry name" value="ABCF_EF-3"/>
    <property type="match status" value="2"/>
</dbReference>
<dbReference type="InterPro" id="IPR003439">
    <property type="entry name" value="ABC_transporter-like_ATP-bd"/>
</dbReference>
<reference evidence="6 7" key="1">
    <citation type="submission" date="2020-06" db="EMBL/GenBank/DDBJ databases">
        <title>Taxonomy, biology and ecology of Rhodococcus bacteria occurring in California pistachio and other woody hosts as revealed by genome sequence analyses.</title>
        <authorList>
            <person name="Gai Y."/>
            <person name="Riely B."/>
        </authorList>
    </citation>
    <scope>NUCLEOTIDE SEQUENCE [LARGE SCALE GENOMIC DNA]</scope>
    <source>
        <strain evidence="6 7">BP-284</strain>
    </source>
</reference>
<protein>
    <submittedName>
        <fullName evidence="6">ABC-F family ATP-binding cassette domain-containing protein</fullName>
    </submittedName>
</protein>
<dbReference type="RefSeq" id="WP_068101181.1">
    <property type="nucleotide sequence ID" value="NZ_JABUKE010000001.1"/>
</dbReference>
<dbReference type="InterPro" id="IPR027417">
    <property type="entry name" value="P-loop_NTPase"/>
</dbReference>
<dbReference type="InterPro" id="IPR032781">
    <property type="entry name" value="ABC_tran_Xtn"/>
</dbReference>
<dbReference type="SUPFAM" id="SSF52540">
    <property type="entry name" value="P-loop containing nucleoside triphosphate hydrolases"/>
    <property type="match status" value="2"/>
</dbReference>
<evidence type="ECO:0000256" key="4">
    <source>
        <dbReference type="SAM" id="Coils"/>
    </source>
</evidence>
<dbReference type="Gene3D" id="3.40.50.300">
    <property type="entry name" value="P-loop containing nucleotide triphosphate hydrolases"/>
    <property type="match status" value="2"/>
</dbReference>
<sequence>MITATDLEVRAGVRTLLSAPGPALRVQAGDRIGLVGRNGAGKTTTLRILAGEGEPYAGSVTRTGELGYLPQDPKEGDLDVLAKDRVLSARGLDSLLRKMEKQQALMAEVADDERLDKAVRKYGELEERFASLGGYEAESEAARISNSLGLPDRILAQPLRTLSGGQRRRVELARILFAASDGSGGRSGTTLLLDEPTNHLDADSITWLRGFLQNHEGGLIVISHDVELLADVVNRVWFLDAVRGEADVYNMGWKKYLDARATDEQRRRRERANAEKKASALRAQAAKMGAKATKAVAAQNMVKRADKLLANLDEERVSDRVAHIRFPEPAPCGKTPLMASNLTKVYGSLEIFTGVDLAIDRGSRVVVLGLNGAGKTTLLRILAGTEKSDSGGLEPGHGLRIGYFAQEHDTLDDMASVWENVRHAAPDTPEQELRSLLGAFMFTGPQLEQPAGTLSGGEKTRLALAGLVSSAANVLLLDEPTNNLDPISREQVLEALRSYKGAVVLVTHDPGAAEALSPERVILLPDGTEDHWSQDYLDLITLA</sequence>
<keyword evidence="4" id="KW-0175">Coiled coil</keyword>
<dbReference type="Pfam" id="PF12848">
    <property type="entry name" value="ABC_tran_Xtn"/>
    <property type="match status" value="1"/>
</dbReference>
<keyword evidence="3 6" id="KW-0067">ATP-binding</keyword>
<evidence type="ECO:0000313" key="7">
    <source>
        <dbReference type="Proteomes" id="UP001520140"/>
    </source>
</evidence>
<gene>
    <name evidence="6" type="ORF">HQ605_00895</name>
</gene>
<keyword evidence="2" id="KW-0547">Nucleotide-binding</keyword>
<dbReference type="GO" id="GO:0005524">
    <property type="term" value="F:ATP binding"/>
    <property type="evidence" value="ECO:0007669"/>
    <property type="project" value="UniProtKB-KW"/>
</dbReference>
<dbReference type="PANTHER" id="PTHR19211">
    <property type="entry name" value="ATP-BINDING TRANSPORT PROTEIN-RELATED"/>
    <property type="match status" value="1"/>
</dbReference>
<dbReference type="InterPro" id="IPR017871">
    <property type="entry name" value="ABC_transporter-like_CS"/>
</dbReference>
<dbReference type="Proteomes" id="UP001520140">
    <property type="component" value="Unassembled WGS sequence"/>
</dbReference>
<evidence type="ECO:0000256" key="2">
    <source>
        <dbReference type="ARBA" id="ARBA00022741"/>
    </source>
</evidence>
<evidence type="ECO:0000256" key="3">
    <source>
        <dbReference type="ARBA" id="ARBA00022840"/>
    </source>
</evidence>
<dbReference type="EMBL" id="JABUKG010000001">
    <property type="protein sequence ID" value="MBY6319373.1"/>
    <property type="molecule type" value="Genomic_DNA"/>
</dbReference>
<dbReference type="SMART" id="SM00382">
    <property type="entry name" value="AAA"/>
    <property type="match status" value="2"/>
</dbReference>
<feature type="domain" description="ABC transporter" evidence="5">
    <location>
        <begin position="2"/>
        <end position="266"/>
    </location>
</feature>
<accession>A0ABS7NP00</accession>
<dbReference type="InterPro" id="IPR050611">
    <property type="entry name" value="ABCF"/>
</dbReference>
<feature type="domain" description="ABC transporter" evidence="5">
    <location>
        <begin position="337"/>
        <end position="542"/>
    </location>
</feature>
<evidence type="ECO:0000313" key="6">
    <source>
        <dbReference type="EMBL" id="MBY6319373.1"/>
    </source>
</evidence>
<name>A0ABS7NP00_9NOCA</name>
<dbReference type="PROSITE" id="PS50893">
    <property type="entry name" value="ABC_TRANSPORTER_2"/>
    <property type="match status" value="2"/>
</dbReference>
<keyword evidence="7" id="KW-1185">Reference proteome</keyword>
<evidence type="ECO:0000256" key="1">
    <source>
        <dbReference type="ARBA" id="ARBA00022737"/>
    </source>
</evidence>
<comment type="caution">
    <text evidence="6">The sequence shown here is derived from an EMBL/GenBank/DDBJ whole genome shotgun (WGS) entry which is preliminary data.</text>
</comment>
<dbReference type="PROSITE" id="PS00211">
    <property type="entry name" value="ABC_TRANSPORTER_1"/>
    <property type="match status" value="2"/>
</dbReference>